<organism evidence="1 2">
    <name type="scientific">Trichinella britovi</name>
    <name type="common">Parasitic roundworm</name>
    <dbReference type="NCBI Taxonomy" id="45882"/>
    <lineage>
        <taxon>Eukaryota</taxon>
        <taxon>Metazoa</taxon>
        <taxon>Ecdysozoa</taxon>
        <taxon>Nematoda</taxon>
        <taxon>Enoplea</taxon>
        <taxon>Dorylaimia</taxon>
        <taxon>Trichinellida</taxon>
        <taxon>Trichinellidae</taxon>
        <taxon>Trichinella</taxon>
    </lineage>
</organism>
<accession>A0A0V1D7J5</accession>
<dbReference type="EMBL" id="JYDI01000030">
    <property type="protein sequence ID" value="KRY57513.1"/>
    <property type="molecule type" value="Genomic_DNA"/>
</dbReference>
<keyword evidence="2" id="KW-1185">Reference proteome</keyword>
<dbReference type="Proteomes" id="UP000054653">
    <property type="component" value="Unassembled WGS sequence"/>
</dbReference>
<name>A0A0V1D7J5_TRIBR</name>
<evidence type="ECO:0000313" key="1">
    <source>
        <dbReference type="EMBL" id="KRY57513.1"/>
    </source>
</evidence>
<gene>
    <name evidence="1" type="ORF">T03_13905</name>
</gene>
<comment type="caution">
    <text evidence="1">The sequence shown here is derived from an EMBL/GenBank/DDBJ whole genome shotgun (WGS) entry which is preliminary data.</text>
</comment>
<dbReference type="AlphaFoldDB" id="A0A0V1D7J5"/>
<evidence type="ECO:0000313" key="2">
    <source>
        <dbReference type="Proteomes" id="UP000054653"/>
    </source>
</evidence>
<feature type="non-terminal residue" evidence="1">
    <location>
        <position position="92"/>
    </location>
</feature>
<reference evidence="1 2" key="1">
    <citation type="submission" date="2015-01" db="EMBL/GenBank/DDBJ databases">
        <title>Evolution of Trichinella species and genotypes.</title>
        <authorList>
            <person name="Korhonen P.K."/>
            <person name="Edoardo P."/>
            <person name="Giuseppe L.R."/>
            <person name="Gasser R.B."/>
        </authorList>
    </citation>
    <scope>NUCLEOTIDE SEQUENCE [LARGE SCALE GENOMIC DNA]</scope>
    <source>
        <strain evidence="1">ISS120</strain>
    </source>
</reference>
<proteinExistence type="predicted"/>
<protein>
    <submittedName>
        <fullName evidence="1">Uncharacterized protein</fullName>
    </submittedName>
</protein>
<sequence length="92" mass="10788">MFHVVDCAFDVSEEVQWSSLAHSRILKCFCLWNLHFRNMLCLKSSICDALNSNEEGYVLQSSLFEIYLKFHIHEFALDFEHFDDELCHGAVN</sequence>